<proteinExistence type="predicted"/>
<comment type="caution">
    <text evidence="3">The sequence shown here is derived from an EMBL/GenBank/DDBJ whole genome shotgun (WGS) entry which is preliminary data.</text>
</comment>
<dbReference type="PROSITE" id="PS50937">
    <property type="entry name" value="HTH_MERR_2"/>
    <property type="match status" value="1"/>
</dbReference>
<dbReference type="PANTHER" id="PTHR30204:SF15">
    <property type="entry name" value="BLL5018 PROTEIN"/>
    <property type="match status" value="1"/>
</dbReference>
<sequence length="224" mass="26602">MEKARYMISDAARMVALEQHVLRYWEDELQLDIPRNEMGHRYYTDENIKEILRIKDLREKGYQLKAIRMYLKKEKRNEEKEQEARKNHVDIDGFVTLTSSKDLGLGEDMDAEPVADAASDPIHPVSRREDSQVSAEAQQQARIKIEQFQKLMTEIVANAMRENNDALTTHVEERILKEMNYLMQEHYQLEEDHYKKLDEVIRSSLKRKRNRGVKWLLPTKKSEK</sequence>
<keyword evidence="4" id="KW-1185">Reference proteome</keyword>
<dbReference type="Proteomes" id="UP000643810">
    <property type="component" value="Unassembled WGS sequence"/>
</dbReference>
<evidence type="ECO:0000313" key="4">
    <source>
        <dbReference type="Proteomes" id="UP000643810"/>
    </source>
</evidence>
<organism evidence="3 4">
    <name type="scientific">Roseburia lenta</name>
    <dbReference type="NCBI Taxonomy" id="2763061"/>
    <lineage>
        <taxon>Bacteria</taxon>
        <taxon>Bacillati</taxon>
        <taxon>Bacillota</taxon>
        <taxon>Clostridia</taxon>
        <taxon>Lachnospirales</taxon>
        <taxon>Lachnospiraceae</taxon>
        <taxon>Roseburia</taxon>
    </lineage>
</organism>
<reference evidence="3 4" key="1">
    <citation type="submission" date="2020-08" db="EMBL/GenBank/DDBJ databases">
        <title>Genome public.</title>
        <authorList>
            <person name="Liu C."/>
            <person name="Sun Q."/>
        </authorList>
    </citation>
    <scope>NUCLEOTIDE SEQUENCE [LARGE SCALE GENOMIC DNA]</scope>
    <source>
        <strain evidence="3 4">NSJ-9</strain>
    </source>
</reference>
<dbReference type="InterPro" id="IPR047057">
    <property type="entry name" value="MerR_fam"/>
</dbReference>
<feature type="domain" description="HTH merR-type" evidence="2">
    <location>
        <begin position="5"/>
        <end position="73"/>
    </location>
</feature>
<dbReference type="PANTHER" id="PTHR30204">
    <property type="entry name" value="REDOX-CYCLING DRUG-SENSING TRANSCRIPTIONAL ACTIVATOR SOXR"/>
    <property type="match status" value="1"/>
</dbReference>
<dbReference type="Gene3D" id="1.10.1660.10">
    <property type="match status" value="1"/>
</dbReference>
<dbReference type="Pfam" id="PF13411">
    <property type="entry name" value="MerR_1"/>
    <property type="match status" value="1"/>
</dbReference>
<dbReference type="RefSeq" id="WP_186854208.1">
    <property type="nucleotide sequence ID" value="NZ_JACOPG010000002.1"/>
</dbReference>
<dbReference type="SMART" id="SM00422">
    <property type="entry name" value="HTH_MERR"/>
    <property type="match status" value="1"/>
</dbReference>
<protein>
    <submittedName>
        <fullName evidence="3">MerR family transcriptional regulator</fullName>
    </submittedName>
</protein>
<accession>A0ABR7GFR5</accession>
<keyword evidence="1" id="KW-0238">DNA-binding</keyword>
<dbReference type="InterPro" id="IPR000551">
    <property type="entry name" value="MerR-type_HTH_dom"/>
</dbReference>
<evidence type="ECO:0000256" key="1">
    <source>
        <dbReference type="ARBA" id="ARBA00023125"/>
    </source>
</evidence>
<dbReference type="EMBL" id="JACOPG010000002">
    <property type="protein sequence ID" value="MBC5686297.1"/>
    <property type="molecule type" value="Genomic_DNA"/>
</dbReference>
<dbReference type="SUPFAM" id="SSF46955">
    <property type="entry name" value="Putative DNA-binding domain"/>
    <property type="match status" value="1"/>
</dbReference>
<evidence type="ECO:0000313" key="3">
    <source>
        <dbReference type="EMBL" id="MBC5686297.1"/>
    </source>
</evidence>
<dbReference type="CDD" id="cd04764">
    <property type="entry name" value="HTH_MlrA-like_sg1"/>
    <property type="match status" value="1"/>
</dbReference>
<gene>
    <name evidence="3" type="ORF">H8R94_06700</name>
</gene>
<dbReference type="InterPro" id="IPR009061">
    <property type="entry name" value="DNA-bd_dom_put_sf"/>
</dbReference>
<evidence type="ECO:0000259" key="2">
    <source>
        <dbReference type="PROSITE" id="PS50937"/>
    </source>
</evidence>
<name>A0ABR7GFR5_9FIRM</name>